<accession>A0A914XA51</accession>
<dbReference type="InterPro" id="IPR036561">
    <property type="entry name" value="MAM33_sf"/>
</dbReference>
<dbReference type="Gene3D" id="3.10.280.10">
    <property type="entry name" value="Mitochondrial glycoprotein"/>
    <property type="match status" value="1"/>
</dbReference>
<proteinExistence type="predicted"/>
<evidence type="ECO:0000313" key="2">
    <source>
        <dbReference type="WBParaSite" id="PSAMB.scaffold705size43410.g8274.t1"/>
    </source>
</evidence>
<protein>
    <submittedName>
        <fullName evidence="2">Uncharacterized protein</fullName>
    </submittedName>
</protein>
<organism evidence="1 2">
    <name type="scientific">Plectus sambesii</name>
    <dbReference type="NCBI Taxonomy" id="2011161"/>
    <lineage>
        <taxon>Eukaryota</taxon>
        <taxon>Metazoa</taxon>
        <taxon>Ecdysozoa</taxon>
        <taxon>Nematoda</taxon>
        <taxon>Chromadorea</taxon>
        <taxon>Plectida</taxon>
        <taxon>Plectina</taxon>
        <taxon>Plectoidea</taxon>
        <taxon>Plectidae</taxon>
        <taxon>Plectus</taxon>
    </lineage>
</organism>
<sequence>MSLFRPVGMLRSVVRPMMAKQSLSLVRPAAFVQPSSARLFSSQSPVTQQLTEALTSEIEAEKTLEKEQLGGAAAPTMSGFKVQNDEAVVTLTKSHNNEKFVLCGIGSASYREL</sequence>
<dbReference type="SUPFAM" id="SSF54529">
    <property type="entry name" value="Mitochondrial glycoprotein MAM33-like"/>
    <property type="match status" value="1"/>
</dbReference>
<dbReference type="AlphaFoldDB" id="A0A914XA51"/>
<dbReference type="Proteomes" id="UP000887566">
    <property type="component" value="Unplaced"/>
</dbReference>
<keyword evidence="1" id="KW-1185">Reference proteome</keyword>
<name>A0A914XA51_9BILA</name>
<reference evidence="2" key="1">
    <citation type="submission" date="2022-11" db="UniProtKB">
        <authorList>
            <consortium name="WormBaseParasite"/>
        </authorList>
    </citation>
    <scope>IDENTIFICATION</scope>
</reference>
<dbReference type="WBParaSite" id="PSAMB.scaffold705size43410.g8274.t1">
    <property type="protein sequence ID" value="PSAMB.scaffold705size43410.g8274.t1"/>
    <property type="gene ID" value="PSAMB.scaffold705size43410.g8274"/>
</dbReference>
<evidence type="ECO:0000313" key="1">
    <source>
        <dbReference type="Proteomes" id="UP000887566"/>
    </source>
</evidence>